<gene>
    <name evidence="1" type="ORF">QQ020_13275</name>
</gene>
<dbReference type="EMBL" id="JAUJEB010000001">
    <property type="protein sequence ID" value="MDN5213032.1"/>
    <property type="molecule type" value="Genomic_DNA"/>
</dbReference>
<dbReference type="PROSITE" id="PS51257">
    <property type="entry name" value="PROKAR_LIPOPROTEIN"/>
    <property type="match status" value="1"/>
</dbReference>
<name>A0ABT8L7R0_9BACT</name>
<dbReference type="Proteomes" id="UP001172083">
    <property type="component" value="Unassembled WGS sequence"/>
</dbReference>
<dbReference type="RefSeq" id="WP_346758348.1">
    <property type="nucleotide sequence ID" value="NZ_JAUJEB010000001.1"/>
</dbReference>
<keyword evidence="2" id="KW-1185">Reference proteome</keyword>
<proteinExistence type="predicted"/>
<comment type="caution">
    <text evidence="1">The sequence shown here is derived from an EMBL/GenBank/DDBJ whole genome shotgun (WGS) entry which is preliminary data.</text>
</comment>
<evidence type="ECO:0000313" key="2">
    <source>
        <dbReference type="Proteomes" id="UP001172083"/>
    </source>
</evidence>
<evidence type="ECO:0008006" key="3">
    <source>
        <dbReference type="Google" id="ProtNLM"/>
    </source>
</evidence>
<accession>A0ABT8L7R0</accession>
<sequence length="234" mass="26441">MKKNIAFPFLILMLVACSDDESSVDFDPTKTYNSSRIVHSNIRVFNSSGEIKAQESKNITISRFQEINSIDFQFLAADKPLQADESENLHFEKDLAIAGDESFDYIIENDLIRFIALDTTVQESANPTFLDHLGVYTPGYEEITLNPAPLGTVFITKSLEEKYARIKEGQLWFPQLYFYHYSYGRLSTGSQGDDIYGIISTIASSLNNELNEGISTNLQSSDTLLVQTNWLVFE</sequence>
<organism evidence="1 2">
    <name type="scientific">Agaribacillus aureus</name>
    <dbReference type="NCBI Taxonomy" id="3051825"/>
    <lineage>
        <taxon>Bacteria</taxon>
        <taxon>Pseudomonadati</taxon>
        <taxon>Bacteroidota</taxon>
        <taxon>Cytophagia</taxon>
        <taxon>Cytophagales</taxon>
        <taxon>Splendidivirgaceae</taxon>
        <taxon>Agaribacillus</taxon>
    </lineage>
</organism>
<protein>
    <recommendedName>
        <fullName evidence="3">Lipoprotein</fullName>
    </recommendedName>
</protein>
<evidence type="ECO:0000313" key="1">
    <source>
        <dbReference type="EMBL" id="MDN5213032.1"/>
    </source>
</evidence>
<reference evidence="1" key="1">
    <citation type="submission" date="2023-06" db="EMBL/GenBank/DDBJ databases">
        <title>Genomic of Agaribacillus aureum.</title>
        <authorList>
            <person name="Wang G."/>
        </authorList>
    </citation>
    <scope>NUCLEOTIDE SEQUENCE</scope>
    <source>
        <strain evidence="1">BMA12</strain>
    </source>
</reference>